<protein>
    <recommendedName>
        <fullName evidence="3">ATP-binding protein</fullName>
    </recommendedName>
</protein>
<organism evidence="1 2">
    <name type="scientific">Boudabousia marimammalium</name>
    <dbReference type="NCBI Taxonomy" id="156892"/>
    <lineage>
        <taxon>Bacteria</taxon>
        <taxon>Bacillati</taxon>
        <taxon>Actinomycetota</taxon>
        <taxon>Actinomycetes</taxon>
        <taxon>Actinomycetales</taxon>
        <taxon>Actinomycetaceae</taxon>
        <taxon>Boudabousia</taxon>
    </lineage>
</organism>
<keyword evidence="2" id="KW-1185">Reference proteome</keyword>
<proteinExistence type="predicted"/>
<dbReference type="RefSeq" id="WP_075361869.1">
    <property type="nucleotide sequence ID" value="NZ_MPDM01000006.1"/>
</dbReference>
<evidence type="ECO:0000313" key="1">
    <source>
        <dbReference type="EMBL" id="OKL48100.1"/>
    </source>
</evidence>
<dbReference type="STRING" id="156892.BM477_06475"/>
<reference evidence="2" key="1">
    <citation type="submission" date="2016-11" db="EMBL/GenBank/DDBJ databases">
        <title>Actinomyces gypaetusis sp. nov. isolated from Gypaetus barbatus in Qinghai Tibet Plateau China.</title>
        <authorList>
            <person name="Meng X."/>
        </authorList>
    </citation>
    <scope>NUCLEOTIDE SEQUENCE [LARGE SCALE GENOMIC DNA]</scope>
    <source>
        <strain evidence="2">DSM 15383</strain>
    </source>
</reference>
<dbReference type="InterPro" id="IPR021456">
    <property type="entry name" value="DUF3107"/>
</dbReference>
<accession>A0A1Q5PM31</accession>
<dbReference type="OrthoDB" id="3268468at2"/>
<evidence type="ECO:0008006" key="3">
    <source>
        <dbReference type="Google" id="ProtNLM"/>
    </source>
</evidence>
<comment type="caution">
    <text evidence="1">The sequence shown here is derived from an EMBL/GenBank/DDBJ whole genome shotgun (WGS) entry which is preliminary data.</text>
</comment>
<gene>
    <name evidence="1" type="ORF">BM477_06475</name>
</gene>
<name>A0A1Q5PM31_9ACTO</name>
<dbReference type="EMBL" id="MPDM01000006">
    <property type="protein sequence ID" value="OKL48100.1"/>
    <property type="molecule type" value="Genomic_DNA"/>
</dbReference>
<sequence>MNINIGVRGVAREIALTNLELSKEELYAKVAEATTHGTPLELTDSKGRVVMVPGKSIGFVEIADEQKRPVGFGLIAGE</sequence>
<evidence type="ECO:0000313" key="2">
    <source>
        <dbReference type="Proteomes" id="UP000186465"/>
    </source>
</evidence>
<dbReference type="Proteomes" id="UP000186465">
    <property type="component" value="Unassembled WGS sequence"/>
</dbReference>
<dbReference type="AlphaFoldDB" id="A0A1Q5PM31"/>
<dbReference type="Pfam" id="PF11305">
    <property type="entry name" value="DUF3107"/>
    <property type="match status" value="1"/>
</dbReference>